<dbReference type="Gene3D" id="1.20.1280.50">
    <property type="match status" value="1"/>
</dbReference>
<dbReference type="SUPFAM" id="SSF50978">
    <property type="entry name" value="WD40 repeat-like"/>
    <property type="match status" value="1"/>
</dbReference>
<keyword evidence="2" id="KW-1185">Reference proteome</keyword>
<organism evidence="2 3">
    <name type="scientific">Frankliniella occidentalis</name>
    <name type="common">Western flower thrips</name>
    <name type="synonym">Euthrips occidentalis</name>
    <dbReference type="NCBI Taxonomy" id="133901"/>
    <lineage>
        <taxon>Eukaryota</taxon>
        <taxon>Metazoa</taxon>
        <taxon>Ecdysozoa</taxon>
        <taxon>Arthropoda</taxon>
        <taxon>Hexapoda</taxon>
        <taxon>Insecta</taxon>
        <taxon>Pterygota</taxon>
        <taxon>Neoptera</taxon>
        <taxon>Paraneoptera</taxon>
        <taxon>Thysanoptera</taxon>
        <taxon>Terebrantia</taxon>
        <taxon>Thripoidea</taxon>
        <taxon>Thripidae</taxon>
        <taxon>Frankliniella</taxon>
    </lineage>
</organism>
<proteinExistence type="predicted"/>
<name>A0A9C6XSV3_FRAOC</name>
<dbReference type="InterPro" id="IPR036047">
    <property type="entry name" value="F-box-like_dom_sf"/>
</dbReference>
<dbReference type="Proteomes" id="UP000504606">
    <property type="component" value="Unplaced"/>
</dbReference>
<dbReference type="RefSeq" id="XP_052129762.1">
    <property type="nucleotide sequence ID" value="XM_052273802.1"/>
</dbReference>
<reference evidence="3" key="1">
    <citation type="submission" date="2025-08" db="UniProtKB">
        <authorList>
            <consortium name="RefSeq"/>
        </authorList>
    </citation>
    <scope>IDENTIFICATION</scope>
    <source>
        <tissue evidence="3">Whole organism</tissue>
    </source>
</reference>
<feature type="domain" description="F-box" evidence="1">
    <location>
        <begin position="24"/>
        <end position="64"/>
    </location>
</feature>
<gene>
    <name evidence="3" type="primary">LOC113218287</name>
</gene>
<accession>A0A9C6XSV3</accession>
<dbReference type="InterPro" id="IPR001810">
    <property type="entry name" value="F-box_dom"/>
</dbReference>
<dbReference type="SMART" id="SM00256">
    <property type="entry name" value="FBOX"/>
    <property type="match status" value="1"/>
</dbReference>
<dbReference type="GeneID" id="113218287"/>
<dbReference type="PROSITE" id="PS50181">
    <property type="entry name" value="FBOX"/>
    <property type="match status" value="1"/>
</dbReference>
<dbReference type="OrthoDB" id="435188at2759"/>
<sequence>MQIITIHTSSSNSSTMLEEAEPFLPPEILSMIFEYLPASDIANCSLVCIKWREEINRNELWRRLCLQRGWAEIIDQPEVWSQTTSRVKPNFKAPEQEEGSRLSPLCSWHIDFLQCAHLYNNWKNGYYAVQEFDEIVSEQLGHVLITSMDLNRMYVVLGDETGGVTIWKQAKEKPEFLEYVSCLFSDAVISEIFLEGTSFAVIQLGLLQVYHKNDSGKYSLCYFKAMIDKAPELPPLSPSGNDKAIDDWFVENIYEYFEEDEFRYARACPDPVVAFWGTIKSVEVLSLKPGGNLKSLQLPYETYKISDVALGSHASVIYVALENNVVGNVILEYSLEKDVCVKQLKDTSTIMRIHVNYNFLVSVNKQGIFTIWDCVKGGKHCVLPPLGLTFQDTSLGLFGDSILYQSGNTIGSVLHSTGKIQFNKFEVEPSTKFLTKGMGDLFILRNGEDVEVWSWVDKTWKYCIKGILRKDDRYVAWCNDACIVLWGFYTPPILIWFW</sequence>
<dbReference type="Pfam" id="PF12937">
    <property type="entry name" value="F-box-like"/>
    <property type="match status" value="1"/>
</dbReference>
<evidence type="ECO:0000313" key="3">
    <source>
        <dbReference type="RefSeq" id="XP_052129762.1"/>
    </source>
</evidence>
<evidence type="ECO:0000313" key="2">
    <source>
        <dbReference type="Proteomes" id="UP000504606"/>
    </source>
</evidence>
<protein>
    <submittedName>
        <fullName evidence="3">Uncharacterized protein LOC113218287 isoform X1</fullName>
    </submittedName>
</protein>
<dbReference type="AlphaFoldDB" id="A0A9C6XSV3"/>
<dbReference type="SUPFAM" id="SSF81383">
    <property type="entry name" value="F-box domain"/>
    <property type="match status" value="1"/>
</dbReference>
<dbReference type="InterPro" id="IPR036322">
    <property type="entry name" value="WD40_repeat_dom_sf"/>
</dbReference>
<evidence type="ECO:0000259" key="1">
    <source>
        <dbReference type="PROSITE" id="PS50181"/>
    </source>
</evidence>